<organism evidence="4 7">
    <name type="scientific">Tanacetum coccineum</name>
    <dbReference type="NCBI Taxonomy" id="301880"/>
    <lineage>
        <taxon>Eukaryota</taxon>
        <taxon>Viridiplantae</taxon>
        <taxon>Streptophyta</taxon>
        <taxon>Embryophyta</taxon>
        <taxon>Tracheophyta</taxon>
        <taxon>Spermatophyta</taxon>
        <taxon>Magnoliopsida</taxon>
        <taxon>eudicotyledons</taxon>
        <taxon>Gunneridae</taxon>
        <taxon>Pentapetalae</taxon>
        <taxon>asterids</taxon>
        <taxon>campanulids</taxon>
        <taxon>Asterales</taxon>
        <taxon>Asteraceae</taxon>
        <taxon>Asteroideae</taxon>
        <taxon>Anthemideae</taxon>
        <taxon>Anthemidinae</taxon>
        <taxon>Tanacetum</taxon>
    </lineage>
</organism>
<evidence type="ECO:0000313" key="1">
    <source>
        <dbReference type="EMBL" id="GJS79180.1"/>
    </source>
</evidence>
<dbReference type="EMBL" id="BQNB010019668">
    <property type="protein sequence ID" value="GJT87787.1"/>
    <property type="molecule type" value="Genomic_DNA"/>
</dbReference>
<keyword evidence="7" id="KW-1185">Reference proteome</keyword>
<evidence type="ECO:0000313" key="2">
    <source>
        <dbReference type="EMBL" id="GJT32653.1"/>
    </source>
</evidence>
<sequence>MSPPRSPSVRDPPLEHDTRFPGTYVMGMWVDKLAIGIETHRHSVYERLRGTPPLQSISLSMHFRGKKDSPLASEV</sequence>
<accession>A0ABQ5E116</accession>
<evidence type="ECO:0000313" key="5">
    <source>
        <dbReference type="EMBL" id="GJT45668.1"/>
    </source>
</evidence>
<gene>
    <name evidence="1" type="ORF">Tco_0729061</name>
    <name evidence="2" type="ORF">Tco_0923072</name>
    <name evidence="3" type="ORF">Tco_0923647</name>
    <name evidence="4" type="ORF">Tco_0953494</name>
    <name evidence="5" type="ORF">Tco_0954383</name>
    <name evidence="6" type="ORF">Tco_1069504</name>
</gene>
<comment type="caution">
    <text evidence="4">The sequence shown here is derived from an EMBL/GenBank/DDBJ whole genome shotgun (WGS) entry which is preliminary data.</text>
</comment>
<name>A0ABQ5E116_9ASTR</name>
<evidence type="ECO:0000313" key="4">
    <source>
        <dbReference type="EMBL" id="GJT44779.1"/>
    </source>
</evidence>
<dbReference type="EMBL" id="BQNB010014810">
    <property type="protein sequence ID" value="GJT32653.1"/>
    <property type="molecule type" value="Genomic_DNA"/>
</dbReference>
<reference evidence="4" key="2">
    <citation type="submission" date="2022-01" db="EMBL/GenBank/DDBJ databases">
        <authorList>
            <person name="Yamashiro T."/>
            <person name="Shiraishi A."/>
            <person name="Satake H."/>
            <person name="Nakayama K."/>
        </authorList>
    </citation>
    <scope>NUCLEOTIDE SEQUENCE</scope>
</reference>
<dbReference type="EMBL" id="BQNB010014861">
    <property type="protein sequence ID" value="GJT33228.1"/>
    <property type="molecule type" value="Genomic_DNA"/>
</dbReference>
<dbReference type="EMBL" id="BQNB010015843">
    <property type="protein sequence ID" value="GJT44779.1"/>
    <property type="molecule type" value="Genomic_DNA"/>
</dbReference>
<protein>
    <submittedName>
        <fullName evidence="4">Uncharacterized protein</fullName>
    </submittedName>
</protein>
<reference evidence="4" key="1">
    <citation type="journal article" date="2022" name="Int. J. Mol. Sci.">
        <title>Draft Genome of Tanacetum Coccineum: Genomic Comparison of Closely Related Tanacetum-Family Plants.</title>
        <authorList>
            <person name="Yamashiro T."/>
            <person name="Shiraishi A."/>
            <person name="Nakayama K."/>
            <person name="Satake H."/>
        </authorList>
    </citation>
    <scope>NUCLEOTIDE SEQUENCE</scope>
</reference>
<proteinExistence type="predicted"/>
<evidence type="ECO:0000313" key="3">
    <source>
        <dbReference type="EMBL" id="GJT33228.1"/>
    </source>
</evidence>
<evidence type="ECO:0000313" key="6">
    <source>
        <dbReference type="EMBL" id="GJT87787.1"/>
    </source>
</evidence>
<evidence type="ECO:0000313" key="7">
    <source>
        <dbReference type="Proteomes" id="UP001151760"/>
    </source>
</evidence>
<dbReference type="EMBL" id="BQNB010010579">
    <property type="protein sequence ID" value="GJS79180.1"/>
    <property type="molecule type" value="Genomic_DNA"/>
</dbReference>
<dbReference type="EMBL" id="BQNB010015921">
    <property type="protein sequence ID" value="GJT45668.1"/>
    <property type="molecule type" value="Genomic_DNA"/>
</dbReference>
<dbReference type="Proteomes" id="UP001151760">
    <property type="component" value="Unassembled WGS sequence"/>
</dbReference>